<protein>
    <submittedName>
        <fullName evidence="8">Chromate transporter</fullName>
    </submittedName>
</protein>
<keyword evidence="4 7" id="KW-0812">Transmembrane</keyword>
<gene>
    <name evidence="8" type="ORF">SAMN05216302_101714</name>
</gene>
<reference evidence="9" key="1">
    <citation type="submission" date="2016-10" db="EMBL/GenBank/DDBJ databases">
        <authorList>
            <person name="Varghese N."/>
            <person name="Submissions S."/>
        </authorList>
    </citation>
    <scope>NUCLEOTIDE SEQUENCE [LARGE SCALE GENOMIC DNA]</scope>
    <source>
        <strain evidence="9">Nm69</strain>
    </source>
</reference>
<evidence type="ECO:0000256" key="7">
    <source>
        <dbReference type="SAM" id="Phobius"/>
    </source>
</evidence>
<evidence type="ECO:0000256" key="6">
    <source>
        <dbReference type="ARBA" id="ARBA00023136"/>
    </source>
</evidence>
<evidence type="ECO:0000256" key="4">
    <source>
        <dbReference type="ARBA" id="ARBA00022692"/>
    </source>
</evidence>
<evidence type="ECO:0000256" key="2">
    <source>
        <dbReference type="ARBA" id="ARBA00005262"/>
    </source>
</evidence>
<sequence>MIDGLALGEATPGSLIMVVAFVACIGGYAQALFGLDMQFLAGMVAAVLAVWFTFLPSFIFILVGSPLVKSTRGKLKFTAPLTAIS</sequence>
<dbReference type="Pfam" id="PF02417">
    <property type="entry name" value="Chromate_transp"/>
    <property type="match status" value="1"/>
</dbReference>
<dbReference type="EMBL" id="FOSP01000017">
    <property type="protein sequence ID" value="SFK83631.1"/>
    <property type="molecule type" value="Genomic_DNA"/>
</dbReference>
<dbReference type="GO" id="GO:0015109">
    <property type="term" value="F:chromate transmembrane transporter activity"/>
    <property type="evidence" value="ECO:0007669"/>
    <property type="project" value="InterPro"/>
</dbReference>
<name>A0A1I4CUM4_9PROT</name>
<proteinExistence type="inferred from homology"/>
<evidence type="ECO:0000313" key="9">
    <source>
        <dbReference type="Proteomes" id="UP000199533"/>
    </source>
</evidence>
<evidence type="ECO:0000313" key="8">
    <source>
        <dbReference type="EMBL" id="SFK83631.1"/>
    </source>
</evidence>
<keyword evidence="6 7" id="KW-0472">Membrane</keyword>
<dbReference type="AlphaFoldDB" id="A0A1I4CUM4"/>
<keyword evidence="9" id="KW-1185">Reference proteome</keyword>
<evidence type="ECO:0000256" key="5">
    <source>
        <dbReference type="ARBA" id="ARBA00022989"/>
    </source>
</evidence>
<dbReference type="Proteomes" id="UP000199533">
    <property type="component" value="Unassembled WGS sequence"/>
</dbReference>
<feature type="transmembrane region" description="Helical" evidence="7">
    <location>
        <begin position="39"/>
        <end position="64"/>
    </location>
</feature>
<comment type="similarity">
    <text evidence="2">Belongs to the chromate ion transporter (CHR) (TC 2.A.51) family.</text>
</comment>
<keyword evidence="3" id="KW-1003">Cell membrane</keyword>
<keyword evidence="5 7" id="KW-1133">Transmembrane helix</keyword>
<accession>A0A1I4CUM4</accession>
<evidence type="ECO:0000256" key="3">
    <source>
        <dbReference type="ARBA" id="ARBA00022475"/>
    </source>
</evidence>
<evidence type="ECO:0000256" key="1">
    <source>
        <dbReference type="ARBA" id="ARBA00004651"/>
    </source>
</evidence>
<feature type="transmembrane region" description="Helical" evidence="7">
    <location>
        <begin position="12"/>
        <end position="33"/>
    </location>
</feature>
<dbReference type="GO" id="GO:0005886">
    <property type="term" value="C:plasma membrane"/>
    <property type="evidence" value="ECO:0007669"/>
    <property type="project" value="UniProtKB-SubCell"/>
</dbReference>
<dbReference type="InterPro" id="IPR003370">
    <property type="entry name" value="Chromate_transpt"/>
</dbReference>
<dbReference type="STRING" id="52441.SAMN05216302_101714"/>
<comment type="subcellular location">
    <subcellularLocation>
        <location evidence="1">Cell membrane</location>
        <topology evidence="1">Multi-pass membrane protein</topology>
    </subcellularLocation>
</comment>
<organism evidence="8 9">
    <name type="scientific">Nitrosomonas aestuarii</name>
    <dbReference type="NCBI Taxonomy" id="52441"/>
    <lineage>
        <taxon>Bacteria</taxon>
        <taxon>Pseudomonadati</taxon>
        <taxon>Pseudomonadota</taxon>
        <taxon>Betaproteobacteria</taxon>
        <taxon>Nitrosomonadales</taxon>
        <taxon>Nitrosomonadaceae</taxon>
        <taxon>Nitrosomonas</taxon>
    </lineage>
</organism>